<evidence type="ECO:0000313" key="2">
    <source>
        <dbReference type="EMBL" id="HGI75864.1"/>
    </source>
</evidence>
<organism evidence="2">
    <name type="scientific">Candidatus Caldatribacterium californiense</name>
    <dbReference type="NCBI Taxonomy" id="1454726"/>
    <lineage>
        <taxon>Bacteria</taxon>
        <taxon>Pseudomonadati</taxon>
        <taxon>Atribacterota</taxon>
        <taxon>Atribacteria</taxon>
        <taxon>Atribacterales</taxon>
        <taxon>Candidatus Caldatribacteriaceae</taxon>
        <taxon>Candidatus Caldatribacterium</taxon>
    </lineage>
</organism>
<dbReference type="GO" id="GO:0016853">
    <property type="term" value="F:isomerase activity"/>
    <property type="evidence" value="ECO:0007669"/>
    <property type="project" value="UniProtKB-KW"/>
</dbReference>
<comment type="caution">
    <text evidence="2">The sequence shown here is derived from an EMBL/GenBank/DDBJ whole genome shotgun (WGS) entry which is preliminary data.</text>
</comment>
<proteinExistence type="predicted"/>
<dbReference type="InterPro" id="IPR050312">
    <property type="entry name" value="IolE/XylAMocC-like"/>
</dbReference>
<accession>A0A7V3YNH4</accession>
<reference evidence="2" key="1">
    <citation type="journal article" date="2020" name="mSystems">
        <title>Genome- and Community-Level Interaction Insights into Carbon Utilization and Element Cycling Functions of Hydrothermarchaeota in Hydrothermal Sediment.</title>
        <authorList>
            <person name="Zhou Z."/>
            <person name="Liu Y."/>
            <person name="Xu W."/>
            <person name="Pan J."/>
            <person name="Luo Z.H."/>
            <person name="Li M."/>
        </authorList>
    </citation>
    <scope>NUCLEOTIDE SEQUENCE [LARGE SCALE GENOMIC DNA]</scope>
    <source>
        <strain evidence="2">SpSt-716</strain>
    </source>
</reference>
<dbReference type="AlphaFoldDB" id="A0A7V3YNH4"/>
<protein>
    <submittedName>
        <fullName evidence="2">Sugar phosphate isomerase/epimerase</fullName>
    </submittedName>
</protein>
<dbReference type="SUPFAM" id="SSF51658">
    <property type="entry name" value="Xylose isomerase-like"/>
    <property type="match status" value="1"/>
</dbReference>
<feature type="domain" description="Xylose isomerase-like TIM barrel" evidence="1">
    <location>
        <begin position="20"/>
        <end position="255"/>
    </location>
</feature>
<dbReference type="InterPro" id="IPR036237">
    <property type="entry name" value="Xyl_isomerase-like_sf"/>
</dbReference>
<sequence>MKKGINQWAFPGNATFRDIFTLAAKYGFAGVELCPDEEGMFPLKPGREVLQEIRSLSQETKVEVRSLATGLFWKYNLASPEASRRKKAQDVIKALLDLAYELSVPSVLVIPGYVHVPWDPTSELVPYGEVIERARESLHEVLPYAQSAGVVLALENVWNECFLSPLEFAAFIDSFNSPFVRAHFDTGNVVLFGYPEHWIAILGKRIATVHVKDFKKEVGTLQGFCLPLEGDVNWPKVMEALRNIPYNDYLIAEFIPPYRHSSEALLANLSHNLDVLINLIQGGDAKG</sequence>
<dbReference type="InterPro" id="IPR013022">
    <property type="entry name" value="Xyl_isomerase-like_TIM-brl"/>
</dbReference>
<keyword evidence="2" id="KW-0413">Isomerase</keyword>
<name>A0A7V3YNH4_9BACT</name>
<evidence type="ECO:0000259" key="1">
    <source>
        <dbReference type="Pfam" id="PF01261"/>
    </source>
</evidence>
<dbReference type="Pfam" id="PF01261">
    <property type="entry name" value="AP_endonuc_2"/>
    <property type="match status" value="1"/>
</dbReference>
<gene>
    <name evidence="2" type="ORF">ENU96_09355</name>
</gene>
<dbReference type="EMBL" id="DTEN01000376">
    <property type="protein sequence ID" value="HGI75864.1"/>
    <property type="molecule type" value="Genomic_DNA"/>
</dbReference>
<dbReference type="PANTHER" id="PTHR12110">
    <property type="entry name" value="HYDROXYPYRUVATE ISOMERASE"/>
    <property type="match status" value="1"/>
</dbReference>
<dbReference type="PANTHER" id="PTHR12110:SF53">
    <property type="entry name" value="BLR5974 PROTEIN"/>
    <property type="match status" value="1"/>
</dbReference>
<dbReference type="Gene3D" id="3.20.20.150">
    <property type="entry name" value="Divalent-metal-dependent TIM barrel enzymes"/>
    <property type="match status" value="1"/>
</dbReference>